<organism evidence="1 2">
    <name type="scientific">Russula earlei</name>
    <dbReference type="NCBI Taxonomy" id="71964"/>
    <lineage>
        <taxon>Eukaryota</taxon>
        <taxon>Fungi</taxon>
        <taxon>Dikarya</taxon>
        <taxon>Basidiomycota</taxon>
        <taxon>Agaricomycotina</taxon>
        <taxon>Agaricomycetes</taxon>
        <taxon>Russulales</taxon>
        <taxon>Russulaceae</taxon>
        <taxon>Russula</taxon>
    </lineage>
</organism>
<accession>A0ACC0TXH0</accession>
<protein>
    <submittedName>
        <fullName evidence="1">Uncharacterized protein</fullName>
    </submittedName>
</protein>
<gene>
    <name evidence="1" type="ORF">F5148DRAFT_1289976</name>
</gene>
<proteinExistence type="predicted"/>
<dbReference type="Proteomes" id="UP001207468">
    <property type="component" value="Unassembled WGS sequence"/>
</dbReference>
<sequence length="504" mass="56713">MSILYGNEIAVAYARSGGKGLAYPGGSVLSLVTWEQQEDKHWFGGNIPKKIQSVEMVAFDSAASLKYTDYVGAPLQQHLAIAVHDLPLISDVNKVKQVTLLTVFASTAQNTPGNDFSSYANEQSSLMVKAYEQKNTSSFHQLLAGFASKYNQLSAADQKHYRSYLANDYYNLSCTYALLGNKPKALEYLDSSIRNGYYNYSHLMADKDLVDLREDITFQRLAASTREIGDYEYILRKASTYNTSDNRALPAFTYQEASNPSLVALRKGFNLDSIAGGDTEVGRILNLLHWVHNLIPHDGNHNNPEVKNAMSMIAVCKKEGRGLNCRGLATVLNECYLAMGIPSRFVTCMPKDSLKIDFDCHVINAVYAASLKKWIWIDPTNDAYVMNEKGELQSIEEVRERIIRDQPLLVNPDANWNHKSTTTKSYYLDYYMAKNLYYLVCTSSSEYDAETTQKGKTITYINLLPLDYFKQKPDKTEYTNQKSGITFINYTTNNPAAFWAAPVK</sequence>
<keyword evidence="2" id="KW-1185">Reference proteome</keyword>
<comment type="caution">
    <text evidence="1">The sequence shown here is derived from an EMBL/GenBank/DDBJ whole genome shotgun (WGS) entry which is preliminary data.</text>
</comment>
<name>A0ACC0TXH0_9AGAM</name>
<reference evidence="1" key="1">
    <citation type="submission" date="2021-03" db="EMBL/GenBank/DDBJ databases">
        <title>Evolutionary priming and transition to the ectomycorrhizal habit in an iconic lineage of mushroom-forming fungi: is preadaptation a requirement?</title>
        <authorList>
            <consortium name="DOE Joint Genome Institute"/>
            <person name="Looney B.P."/>
            <person name="Miyauchi S."/>
            <person name="Morin E."/>
            <person name="Drula E."/>
            <person name="Courty P.E."/>
            <person name="Chicoki N."/>
            <person name="Fauchery L."/>
            <person name="Kohler A."/>
            <person name="Kuo A."/>
            <person name="LaButti K."/>
            <person name="Pangilinan J."/>
            <person name="Lipzen A."/>
            <person name="Riley R."/>
            <person name="Andreopoulos W."/>
            <person name="He G."/>
            <person name="Johnson J."/>
            <person name="Barry K.W."/>
            <person name="Grigoriev I.V."/>
            <person name="Nagy L."/>
            <person name="Hibbett D."/>
            <person name="Henrissat B."/>
            <person name="Matheny P.B."/>
            <person name="Labbe J."/>
            <person name="Martin A.F."/>
        </authorList>
    </citation>
    <scope>NUCLEOTIDE SEQUENCE</scope>
    <source>
        <strain evidence="1">BPL698</strain>
    </source>
</reference>
<evidence type="ECO:0000313" key="2">
    <source>
        <dbReference type="Proteomes" id="UP001207468"/>
    </source>
</evidence>
<dbReference type="EMBL" id="JAGFNK010000363">
    <property type="protein sequence ID" value="KAI9451718.1"/>
    <property type="molecule type" value="Genomic_DNA"/>
</dbReference>
<evidence type="ECO:0000313" key="1">
    <source>
        <dbReference type="EMBL" id="KAI9451718.1"/>
    </source>
</evidence>